<keyword evidence="2 6" id="KW-0732">Signal</keyword>
<evidence type="ECO:0000256" key="5">
    <source>
        <dbReference type="ARBA" id="ARBA00023288"/>
    </source>
</evidence>
<dbReference type="RefSeq" id="WP_063312486.1">
    <property type="nucleotide sequence ID" value="NZ_FOSK01000003.1"/>
</dbReference>
<feature type="signal peptide" evidence="6">
    <location>
        <begin position="1"/>
        <end position="24"/>
    </location>
</feature>
<feature type="chain" id="PRO_5047314957" evidence="6">
    <location>
        <begin position="25"/>
        <end position="316"/>
    </location>
</feature>
<keyword evidence="5" id="KW-0449">Lipoprotein</keyword>
<sequence length="316" mass="34290">MMKKSIVVAMALSLSACGPVTRMAFSPGPQLATISVQASKLKKLPPPKEPVYAAVYSYQDLTGQYKPSDKVQTLSRSVTQGADTMLVRALQDAGDRKWFRVVERGNLDALLKERQIVTQIRKIYLGEDKVDPKVLPPLLYAGVLFEGGVVGYDSNTRTGGAGARYLGIGGNADYRQDDVTVSLRAVSTRTGEVMANVMVQKSVVSVGLKGGAFRYIALDEILEAEAGITKNEPVTLAVQQAIEKAVYSIVMEGARVGAWSFENPAQANALYQEYTSEKAQVTQRVKVKKARPPSNMGPYRGSVPLARSNLWANKKS</sequence>
<dbReference type="InterPro" id="IPR005534">
    <property type="entry name" value="Curli_assmbl/transp-comp_CsgG"/>
</dbReference>
<keyword evidence="4" id="KW-0564">Palmitate</keyword>
<keyword evidence="8" id="KW-1185">Reference proteome</keyword>
<keyword evidence="3" id="KW-0472">Membrane</keyword>
<proteinExistence type="predicted"/>
<evidence type="ECO:0000256" key="4">
    <source>
        <dbReference type="ARBA" id="ARBA00023139"/>
    </source>
</evidence>
<evidence type="ECO:0000313" key="8">
    <source>
        <dbReference type="Proteomes" id="UP000199598"/>
    </source>
</evidence>
<dbReference type="Proteomes" id="UP000199598">
    <property type="component" value="Unassembled WGS sequence"/>
</dbReference>
<reference evidence="7 8" key="1">
    <citation type="submission" date="2016-10" db="EMBL/GenBank/DDBJ databases">
        <authorList>
            <person name="Varghese N."/>
            <person name="Submissions S."/>
        </authorList>
    </citation>
    <scope>NUCLEOTIDE SEQUENCE [LARGE SCALE GENOMIC DNA]</scope>
    <source>
        <strain evidence="7 8">DSM 16392</strain>
    </source>
</reference>
<dbReference type="EMBL" id="FOSK01000003">
    <property type="protein sequence ID" value="SFK22870.1"/>
    <property type="molecule type" value="Genomic_DNA"/>
</dbReference>
<evidence type="ECO:0000256" key="1">
    <source>
        <dbReference type="ARBA" id="ARBA00022475"/>
    </source>
</evidence>
<evidence type="ECO:0000256" key="2">
    <source>
        <dbReference type="ARBA" id="ARBA00022729"/>
    </source>
</evidence>
<organism evidence="7 8">
    <name type="scientific">Pseudovibrio ascidiaceicola</name>
    <dbReference type="NCBI Taxonomy" id="285279"/>
    <lineage>
        <taxon>Bacteria</taxon>
        <taxon>Pseudomonadati</taxon>
        <taxon>Pseudomonadota</taxon>
        <taxon>Alphaproteobacteria</taxon>
        <taxon>Hyphomicrobiales</taxon>
        <taxon>Stappiaceae</taxon>
        <taxon>Pseudovibrio</taxon>
    </lineage>
</organism>
<dbReference type="PROSITE" id="PS51257">
    <property type="entry name" value="PROKAR_LIPOPROTEIN"/>
    <property type="match status" value="1"/>
</dbReference>
<dbReference type="Gene3D" id="3.40.50.10610">
    <property type="entry name" value="ABC-type transport auxiliary lipoprotein component"/>
    <property type="match status" value="2"/>
</dbReference>
<dbReference type="Pfam" id="PF03783">
    <property type="entry name" value="CsgG"/>
    <property type="match status" value="1"/>
</dbReference>
<name>A0A1I3XTM5_9HYPH</name>
<evidence type="ECO:0000256" key="3">
    <source>
        <dbReference type="ARBA" id="ARBA00023136"/>
    </source>
</evidence>
<protein>
    <submittedName>
        <fullName evidence="7">Curli production assembly/transport component CsgG</fullName>
    </submittedName>
</protein>
<keyword evidence="1" id="KW-1003">Cell membrane</keyword>
<comment type="caution">
    <text evidence="7">The sequence shown here is derived from an EMBL/GenBank/DDBJ whole genome shotgun (WGS) entry which is preliminary data.</text>
</comment>
<dbReference type="PANTHER" id="PTHR41164:SF1">
    <property type="entry name" value="CURLI PRODUCTION ASSEMBLY_TRANSPORT COMPONENT CSGG"/>
    <property type="match status" value="1"/>
</dbReference>
<evidence type="ECO:0000256" key="6">
    <source>
        <dbReference type="SAM" id="SignalP"/>
    </source>
</evidence>
<evidence type="ECO:0000313" key="7">
    <source>
        <dbReference type="EMBL" id="SFK22870.1"/>
    </source>
</evidence>
<gene>
    <name evidence="7" type="ORF">SAMN04488518_103144</name>
</gene>
<dbReference type="PANTHER" id="PTHR41164">
    <property type="entry name" value="CURLI PRODUCTION ASSEMBLY/TRANSPORT COMPONENT CSGG"/>
    <property type="match status" value="1"/>
</dbReference>
<accession>A0A1I3XTM5</accession>